<reference evidence="6" key="3">
    <citation type="submission" date="2016-06" db="UniProtKB">
        <authorList>
            <consortium name="WormBaseParasite"/>
        </authorList>
    </citation>
    <scope>IDENTIFICATION</scope>
</reference>
<keyword evidence="2" id="KW-0540">Nuclease</keyword>
<dbReference type="InterPro" id="IPR019974">
    <property type="entry name" value="XPG_CS"/>
</dbReference>
<feature type="domain" description="XPG-I" evidence="4">
    <location>
        <begin position="124"/>
        <end position="193"/>
    </location>
</feature>
<keyword evidence="3" id="KW-0539">Nucleus</keyword>
<dbReference type="PANTHER" id="PTHR16171">
    <property type="entry name" value="DNA REPAIR PROTEIN COMPLEMENTING XP-G CELLS-RELATED"/>
    <property type="match status" value="1"/>
</dbReference>
<evidence type="ECO:0000313" key="6">
    <source>
        <dbReference type="WBParaSite" id="GPLIN_000449800"/>
    </source>
</evidence>
<sequence>MSRLTLIWTSGKKMGQLINELHLSNQYTRELQALKKDKIWQNIQRPLDDGQQKVIVADKQKRVHVFTRTCDVQICDNAKELNRTRPEEAERSADETLFKTRSSLLFAGKNKEEDVYADCHMLLTLLGIPFIQAPAEAEAQCVELERLGLVDGIVTDDSDVWLFGGRSVYRNMFSRKKHLQKYCAEGIDRKFGLRRCEFIQLGMLAGGDYSRGLEQALFSLKCISQWLLSGSNGHSAPESTRKTRLRRVIETNNSKETIEKFPNDEVFETYAKPRVDSFNKKFYWTRIDFDK</sequence>
<evidence type="ECO:0000259" key="4">
    <source>
        <dbReference type="SMART" id="SM00484"/>
    </source>
</evidence>
<dbReference type="PROSITE" id="PS00842">
    <property type="entry name" value="XPG_2"/>
    <property type="match status" value="1"/>
</dbReference>
<dbReference type="PRINTS" id="PR00853">
    <property type="entry name" value="XPGRADSUPER"/>
</dbReference>
<dbReference type="InterPro" id="IPR006086">
    <property type="entry name" value="XPG-I_dom"/>
</dbReference>
<protein>
    <submittedName>
        <fullName evidence="6">XPGI domain-containing protein</fullName>
    </submittedName>
</protein>
<keyword evidence="5" id="KW-1185">Reference proteome</keyword>
<evidence type="ECO:0000256" key="3">
    <source>
        <dbReference type="ARBA" id="ARBA00023242"/>
    </source>
</evidence>
<dbReference type="GO" id="GO:0005634">
    <property type="term" value="C:nucleus"/>
    <property type="evidence" value="ECO:0007669"/>
    <property type="project" value="UniProtKB-SubCell"/>
</dbReference>
<evidence type="ECO:0000313" key="5">
    <source>
        <dbReference type="Proteomes" id="UP000050741"/>
    </source>
</evidence>
<dbReference type="GO" id="GO:0003697">
    <property type="term" value="F:single-stranded DNA binding"/>
    <property type="evidence" value="ECO:0007669"/>
    <property type="project" value="TreeGrafter"/>
</dbReference>
<dbReference type="WBParaSite" id="GPLIN_000449800">
    <property type="protein sequence ID" value="GPLIN_000449800"/>
    <property type="gene ID" value="GPLIN_000449800"/>
</dbReference>
<dbReference type="GO" id="GO:0016788">
    <property type="term" value="F:hydrolase activity, acting on ester bonds"/>
    <property type="evidence" value="ECO:0007669"/>
    <property type="project" value="InterPro"/>
</dbReference>
<dbReference type="GO" id="GO:0004520">
    <property type="term" value="F:DNA endonuclease activity"/>
    <property type="evidence" value="ECO:0007669"/>
    <property type="project" value="TreeGrafter"/>
</dbReference>
<dbReference type="SUPFAM" id="SSF88723">
    <property type="entry name" value="PIN domain-like"/>
    <property type="match status" value="1"/>
</dbReference>
<dbReference type="PANTHER" id="PTHR16171:SF7">
    <property type="entry name" value="DNA REPAIR PROTEIN RAD2"/>
    <property type="match status" value="1"/>
</dbReference>
<dbReference type="Pfam" id="PF00867">
    <property type="entry name" value="XPG_I"/>
    <property type="match status" value="1"/>
</dbReference>
<comment type="subcellular location">
    <subcellularLocation>
        <location evidence="1">Nucleus</location>
    </subcellularLocation>
</comment>
<evidence type="ECO:0000256" key="2">
    <source>
        <dbReference type="ARBA" id="ARBA00022759"/>
    </source>
</evidence>
<name>A0A183BV61_GLOPA</name>
<dbReference type="AlphaFoldDB" id="A0A183BV61"/>
<dbReference type="SMART" id="SM00484">
    <property type="entry name" value="XPGI"/>
    <property type="match status" value="1"/>
</dbReference>
<keyword evidence="2" id="KW-0378">Hydrolase</keyword>
<accession>A0A183BV61</accession>
<dbReference type="InterPro" id="IPR029060">
    <property type="entry name" value="PIN-like_dom_sf"/>
</dbReference>
<dbReference type="InterPro" id="IPR006084">
    <property type="entry name" value="XPG/Rad2"/>
</dbReference>
<dbReference type="Proteomes" id="UP000050741">
    <property type="component" value="Unassembled WGS sequence"/>
</dbReference>
<organism evidence="5 6">
    <name type="scientific">Globodera pallida</name>
    <name type="common">Potato cyst nematode worm</name>
    <name type="synonym">Heterodera pallida</name>
    <dbReference type="NCBI Taxonomy" id="36090"/>
    <lineage>
        <taxon>Eukaryota</taxon>
        <taxon>Metazoa</taxon>
        <taxon>Ecdysozoa</taxon>
        <taxon>Nematoda</taxon>
        <taxon>Chromadorea</taxon>
        <taxon>Rhabditida</taxon>
        <taxon>Tylenchina</taxon>
        <taxon>Tylenchomorpha</taxon>
        <taxon>Tylenchoidea</taxon>
        <taxon>Heteroderidae</taxon>
        <taxon>Heteroderinae</taxon>
        <taxon>Globodera</taxon>
    </lineage>
</organism>
<dbReference type="CDD" id="cd09868">
    <property type="entry name" value="PIN_XPG_RAD2"/>
    <property type="match status" value="1"/>
</dbReference>
<proteinExistence type="predicted"/>
<reference evidence="5" key="1">
    <citation type="submission" date="2013-12" db="EMBL/GenBank/DDBJ databases">
        <authorList>
            <person name="Aslett M."/>
        </authorList>
    </citation>
    <scope>NUCLEOTIDE SEQUENCE [LARGE SCALE GENOMIC DNA]</scope>
    <source>
        <strain evidence="5">Lindley</strain>
    </source>
</reference>
<keyword evidence="2" id="KW-0255">Endonuclease</keyword>
<evidence type="ECO:0000256" key="1">
    <source>
        <dbReference type="ARBA" id="ARBA00004123"/>
    </source>
</evidence>
<reference evidence="5" key="2">
    <citation type="submission" date="2014-05" db="EMBL/GenBank/DDBJ databases">
        <title>The genome and life-stage specific transcriptomes of Globodera pallida elucidate key aspects of plant parasitism by a cyst nematode.</title>
        <authorList>
            <person name="Cotton J.A."/>
            <person name="Lilley C.J."/>
            <person name="Jones L.M."/>
            <person name="Kikuchi T."/>
            <person name="Reid A.J."/>
            <person name="Thorpe P."/>
            <person name="Tsai I.J."/>
            <person name="Beasley H."/>
            <person name="Blok V."/>
            <person name="Cock P.J.A."/>
            <person name="Van den Akker S.E."/>
            <person name="Holroyd N."/>
            <person name="Hunt M."/>
            <person name="Mantelin S."/>
            <person name="Naghra H."/>
            <person name="Pain A."/>
            <person name="Palomares-Rius J.E."/>
            <person name="Zarowiecki M."/>
            <person name="Berriman M."/>
            <person name="Jones J.T."/>
            <person name="Urwin P.E."/>
        </authorList>
    </citation>
    <scope>NUCLEOTIDE SEQUENCE [LARGE SCALE GENOMIC DNA]</scope>
    <source>
        <strain evidence="5">Lindley</strain>
    </source>
</reference>
<dbReference type="Gene3D" id="3.40.50.1010">
    <property type="entry name" value="5'-nuclease"/>
    <property type="match status" value="1"/>
</dbReference>